<evidence type="ECO:0000313" key="2">
    <source>
        <dbReference type="EMBL" id="KJU82851.1"/>
    </source>
</evidence>
<name>A0A0F3GLU4_9BACT</name>
<proteinExistence type="predicted"/>
<keyword evidence="1" id="KW-0472">Membrane</keyword>
<keyword evidence="3" id="KW-1185">Reference proteome</keyword>
<comment type="caution">
    <text evidence="2">The sequence shown here is derived from an EMBL/GenBank/DDBJ whole genome shotgun (WGS) entry which is preliminary data.</text>
</comment>
<keyword evidence="1" id="KW-0812">Transmembrane</keyword>
<dbReference type="AlphaFoldDB" id="A0A0F3GLU4"/>
<feature type="transmembrane region" description="Helical" evidence="1">
    <location>
        <begin position="12"/>
        <end position="34"/>
    </location>
</feature>
<organism evidence="2 3">
    <name type="scientific">Candidatus Magnetobacterium bavaricum</name>
    <dbReference type="NCBI Taxonomy" id="29290"/>
    <lineage>
        <taxon>Bacteria</taxon>
        <taxon>Pseudomonadati</taxon>
        <taxon>Nitrospirota</taxon>
        <taxon>Thermodesulfovibrionia</taxon>
        <taxon>Thermodesulfovibrionales</taxon>
        <taxon>Candidatus Magnetobacteriaceae</taxon>
        <taxon>Candidatus Magnetobacterium</taxon>
    </lineage>
</organism>
<dbReference type="GO" id="GO:0016020">
    <property type="term" value="C:membrane"/>
    <property type="evidence" value="ECO:0007669"/>
    <property type="project" value="InterPro"/>
</dbReference>
<protein>
    <submittedName>
        <fullName evidence="2">Lipoprotein signal peptidase</fullName>
    </submittedName>
</protein>
<dbReference type="Pfam" id="PF01252">
    <property type="entry name" value="Peptidase_A8"/>
    <property type="match status" value="1"/>
</dbReference>
<evidence type="ECO:0000313" key="3">
    <source>
        <dbReference type="Proteomes" id="UP000033423"/>
    </source>
</evidence>
<dbReference type="GO" id="GO:0006508">
    <property type="term" value="P:proteolysis"/>
    <property type="evidence" value="ECO:0007669"/>
    <property type="project" value="InterPro"/>
</dbReference>
<gene>
    <name evidence="2" type="ORF">MBAV_004955</name>
</gene>
<evidence type="ECO:0000256" key="1">
    <source>
        <dbReference type="SAM" id="Phobius"/>
    </source>
</evidence>
<sequence length="44" mass="5000">MVDFLDVYVGRYHWPAFNVADSALTVGIVILMINQFRAKTSIVK</sequence>
<keyword evidence="2" id="KW-0449">Lipoprotein</keyword>
<keyword evidence="1" id="KW-1133">Transmembrane helix</keyword>
<dbReference type="EMBL" id="LACI01002145">
    <property type="protein sequence ID" value="KJU82851.1"/>
    <property type="molecule type" value="Genomic_DNA"/>
</dbReference>
<accession>A0A0F3GLU4</accession>
<dbReference type="PATRIC" id="fig|29290.4.peg.6563"/>
<dbReference type="GO" id="GO:0004190">
    <property type="term" value="F:aspartic-type endopeptidase activity"/>
    <property type="evidence" value="ECO:0007669"/>
    <property type="project" value="InterPro"/>
</dbReference>
<reference evidence="2 3" key="1">
    <citation type="submission" date="2015-02" db="EMBL/GenBank/DDBJ databases">
        <title>Single-cell genomics of uncultivated deep-branching MTB reveals a conserved set of magnetosome genes.</title>
        <authorList>
            <person name="Kolinko S."/>
            <person name="Richter M."/>
            <person name="Glockner F.O."/>
            <person name="Brachmann A."/>
            <person name="Schuler D."/>
        </authorList>
    </citation>
    <scope>NUCLEOTIDE SEQUENCE [LARGE SCALE GENOMIC DNA]</scope>
    <source>
        <strain evidence="2">TM-1</strain>
    </source>
</reference>
<dbReference type="InterPro" id="IPR001872">
    <property type="entry name" value="Peptidase_A8"/>
</dbReference>
<dbReference type="Proteomes" id="UP000033423">
    <property type="component" value="Unassembled WGS sequence"/>
</dbReference>